<dbReference type="InterPro" id="IPR043573">
    <property type="entry name" value="Fig4-like"/>
</dbReference>
<evidence type="ECO:0000313" key="5">
    <source>
        <dbReference type="EMBL" id="EGR28446.1"/>
    </source>
</evidence>
<evidence type="ECO:0000259" key="4">
    <source>
        <dbReference type="PROSITE" id="PS50275"/>
    </source>
</evidence>
<dbReference type="Pfam" id="PF02383">
    <property type="entry name" value="Syja_N"/>
    <property type="match status" value="1"/>
</dbReference>
<evidence type="ECO:0000256" key="1">
    <source>
        <dbReference type="ARBA" id="ARBA00004308"/>
    </source>
</evidence>
<dbReference type="GO" id="GO:0046856">
    <property type="term" value="P:phosphatidylinositol dephosphorylation"/>
    <property type="evidence" value="ECO:0007669"/>
    <property type="project" value="InterPro"/>
</dbReference>
<evidence type="ECO:0000313" key="6">
    <source>
        <dbReference type="Proteomes" id="UP000008983"/>
    </source>
</evidence>
<evidence type="ECO:0000256" key="2">
    <source>
        <dbReference type="ARBA" id="ARBA00022801"/>
    </source>
</evidence>
<accession>G0R257</accession>
<dbReference type="GO" id="GO:0012505">
    <property type="term" value="C:endomembrane system"/>
    <property type="evidence" value="ECO:0007669"/>
    <property type="project" value="UniProtKB-SubCell"/>
</dbReference>
<dbReference type="GO" id="GO:0043813">
    <property type="term" value="F:phosphatidylinositol-3,5-bisphosphate 5-phosphatase activity"/>
    <property type="evidence" value="ECO:0007669"/>
    <property type="project" value="InterPro"/>
</dbReference>
<dbReference type="InParanoid" id="G0R257"/>
<organism evidence="5 6">
    <name type="scientific">Ichthyophthirius multifiliis</name>
    <name type="common">White spot disease agent</name>
    <name type="synonym">Ich</name>
    <dbReference type="NCBI Taxonomy" id="5932"/>
    <lineage>
        <taxon>Eukaryota</taxon>
        <taxon>Sar</taxon>
        <taxon>Alveolata</taxon>
        <taxon>Ciliophora</taxon>
        <taxon>Intramacronucleata</taxon>
        <taxon>Oligohymenophorea</taxon>
        <taxon>Hymenostomatida</taxon>
        <taxon>Ophryoglenina</taxon>
        <taxon>Ichthyophthirius</taxon>
    </lineage>
</organism>
<name>G0R257_ICHMU</name>
<feature type="domain" description="SAC" evidence="4">
    <location>
        <begin position="45"/>
        <end position="268"/>
    </location>
</feature>
<dbReference type="STRING" id="857967.G0R257"/>
<proteinExistence type="predicted"/>
<sequence length="283" mass="33583">MVYIKQLQKIARIGRHKISQIQKTDVLTLYHGIKQKDEEECYKLLLGYDLSECFYLSCTYDLTNSLNQNVLKNAKNLNKKNEGGLYRLFSSQKNIENFAEIFMWNYYACSEFNKTIQDKKWIQPILHGYIEQIVIKTTYKQFSTTIISRRCRHHAGTRFLKRGMNEEGFSANFVETEQILIDLESSYKKPSCSSFIQVRGSVPLYWFQNPLFTKIKPPIICFIYLYIINKKIKISKQLRSFFCCHKKNFGDLFSRYGEKIYCMDLVKSFETSTKNNYWQKNTN</sequence>
<keyword evidence="2" id="KW-0378">Hydrolase</keyword>
<dbReference type="InterPro" id="IPR002013">
    <property type="entry name" value="SAC_dom"/>
</dbReference>
<gene>
    <name evidence="5" type="ORF">IMG5_175220</name>
</gene>
<dbReference type="eggNOG" id="KOG1888">
    <property type="taxonomic scope" value="Eukaryota"/>
</dbReference>
<dbReference type="OMA" id="RCRNTPW"/>
<dbReference type="PANTHER" id="PTHR45738">
    <property type="entry name" value="POLYPHOSPHOINOSITIDE PHOSPHATASE"/>
    <property type="match status" value="1"/>
</dbReference>
<dbReference type="EMBL" id="GL984242">
    <property type="protein sequence ID" value="EGR28446.1"/>
    <property type="molecule type" value="Genomic_DNA"/>
</dbReference>
<protein>
    <submittedName>
        <fullName evidence="5">Polyphosphoinositide phosphatase, putative</fullName>
    </submittedName>
</protein>
<dbReference type="GeneID" id="14904526"/>
<dbReference type="RefSeq" id="XP_004029682.1">
    <property type="nucleotide sequence ID" value="XM_004029634.1"/>
</dbReference>
<feature type="non-terminal residue" evidence="5">
    <location>
        <position position="283"/>
    </location>
</feature>
<keyword evidence="6" id="KW-1185">Reference proteome</keyword>
<dbReference type="AlphaFoldDB" id="G0R257"/>
<comment type="subcellular location">
    <subcellularLocation>
        <location evidence="1">Endomembrane system</location>
    </subcellularLocation>
</comment>
<dbReference type="PROSITE" id="PS50275">
    <property type="entry name" value="SAC"/>
    <property type="match status" value="1"/>
</dbReference>
<keyword evidence="3" id="KW-0472">Membrane</keyword>
<reference evidence="5 6" key="1">
    <citation type="submission" date="2011-07" db="EMBL/GenBank/DDBJ databases">
        <authorList>
            <person name="Coyne R."/>
            <person name="Brami D."/>
            <person name="Johnson J."/>
            <person name="Hostetler J."/>
            <person name="Hannick L."/>
            <person name="Clark T."/>
            <person name="Cassidy-Hanley D."/>
            <person name="Inman J."/>
        </authorList>
    </citation>
    <scope>NUCLEOTIDE SEQUENCE [LARGE SCALE GENOMIC DNA]</scope>
    <source>
        <strain evidence="5 6">G5</strain>
    </source>
</reference>
<dbReference type="Proteomes" id="UP000008983">
    <property type="component" value="Unassembled WGS sequence"/>
</dbReference>
<dbReference type="OrthoDB" id="405996at2759"/>
<evidence type="ECO:0000256" key="3">
    <source>
        <dbReference type="ARBA" id="ARBA00023136"/>
    </source>
</evidence>
<dbReference type="PANTHER" id="PTHR45738:SF5">
    <property type="entry name" value="POLYPHOSPHOINOSITIDE PHOSPHATASE"/>
    <property type="match status" value="1"/>
</dbReference>